<dbReference type="AlphaFoldDB" id="A0A444YBA5"/>
<keyword evidence="1" id="KW-0732">Signal</keyword>
<dbReference type="Gene3D" id="6.10.140.1620">
    <property type="match status" value="1"/>
</dbReference>
<keyword evidence="3" id="KW-1185">Reference proteome</keyword>
<protein>
    <submittedName>
        <fullName evidence="2">Uncharacterized protein</fullName>
    </submittedName>
</protein>
<feature type="chain" id="PRO_5019174608" evidence="1">
    <location>
        <begin position="26"/>
        <end position="254"/>
    </location>
</feature>
<evidence type="ECO:0000313" key="3">
    <source>
        <dbReference type="Proteomes" id="UP000289738"/>
    </source>
</evidence>
<dbReference type="InterPro" id="IPR036273">
    <property type="entry name" value="CRAL/TRIO_N_dom_sf"/>
</dbReference>
<feature type="signal peptide" evidence="1">
    <location>
        <begin position="1"/>
        <end position="25"/>
    </location>
</feature>
<comment type="caution">
    <text evidence="2">The sequence shown here is derived from an EMBL/GenBank/DDBJ whole genome shotgun (WGS) entry which is preliminary data.</text>
</comment>
<dbReference type="SUPFAM" id="SSF46938">
    <property type="entry name" value="CRAL/TRIO N-terminal domain"/>
    <property type="match status" value="1"/>
</dbReference>
<evidence type="ECO:0000313" key="2">
    <source>
        <dbReference type="EMBL" id="RYQ99231.1"/>
    </source>
</evidence>
<proteinExistence type="predicted"/>
<sequence>MKTLNCSIFVVVAIAIAIAIAVAVAASSSPPQPQPQPFISLPLAPIRQRALTISFPVVSSVDASPQVATWERKFDIEKTKLMCANMLKWRKEFSSDTIVEICHIIMINYEFDLGCVIVLDFDFKEINELRRERIDERMKALQELVSSINKDEPPSERKIAKLCEYAAKKSFLDSKGATRSSDLSTSNLSILYLKLSTRLKNLKSQLYSAVEYFELSYTNDDQKQIYVETLKDYAVPKILEIHVGPLLTLLDTLS</sequence>
<dbReference type="EMBL" id="SDMP01000017">
    <property type="protein sequence ID" value="RYQ99231.1"/>
    <property type="molecule type" value="Genomic_DNA"/>
</dbReference>
<evidence type="ECO:0000256" key="1">
    <source>
        <dbReference type="SAM" id="SignalP"/>
    </source>
</evidence>
<dbReference type="Proteomes" id="UP000289738">
    <property type="component" value="Chromosome B07"/>
</dbReference>
<reference evidence="2 3" key="1">
    <citation type="submission" date="2019-01" db="EMBL/GenBank/DDBJ databases">
        <title>Sequencing of cultivated peanut Arachis hypogaea provides insights into genome evolution and oil improvement.</title>
        <authorList>
            <person name="Chen X."/>
        </authorList>
    </citation>
    <scope>NUCLEOTIDE SEQUENCE [LARGE SCALE GENOMIC DNA]</scope>
    <source>
        <strain evidence="3">cv. Fuhuasheng</strain>
        <tissue evidence="2">Leaves</tissue>
    </source>
</reference>
<name>A0A444YBA5_ARAHY</name>
<organism evidence="2 3">
    <name type="scientific">Arachis hypogaea</name>
    <name type="common">Peanut</name>
    <dbReference type="NCBI Taxonomy" id="3818"/>
    <lineage>
        <taxon>Eukaryota</taxon>
        <taxon>Viridiplantae</taxon>
        <taxon>Streptophyta</taxon>
        <taxon>Embryophyta</taxon>
        <taxon>Tracheophyta</taxon>
        <taxon>Spermatophyta</taxon>
        <taxon>Magnoliopsida</taxon>
        <taxon>eudicotyledons</taxon>
        <taxon>Gunneridae</taxon>
        <taxon>Pentapetalae</taxon>
        <taxon>rosids</taxon>
        <taxon>fabids</taxon>
        <taxon>Fabales</taxon>
        <taxon>Fabaceae</taxon>
        <taxon>Papilionoideae</taxon>
        <taxon>50 kb inversion clade</taxon>
        <taxon>dalbergioids sensu lato</taxon>
        <taxon>Dalbergieae</taxon>
        <taxon>Pterocarpus clade</taxon>
        <taxon>Arachis</taxon>
    </lineage>
</organism>
<gene>
    <name evidence="2" type="ORF">Ahy_B07g087138</name>
</gene>
<accession>A0A444YBA5</accession>